<dbReference type="OrthoDB" id="2993174at2759"/>
<reference evidence="3" key="1">
    <citation type="journal article" date="2019" name="Environ. Microbiol.">
        <title>Fungal ecological strategies reflected in gene transcription - a case study of two litter decomposers.</title>
        <authorList>
            <person name="Barbi F."/>
            <person name="Kohler A."/>
            <person name="Barry K."/>
            <person name="Baskaran P."/>
            <person name="Daum C."/>
            <person name="Fauchery L."/>
            <person name="Ihrmark K."/>
            <person name="Kuo A."/>
            <person name="LaButti K."/>
            <person name="Lipzen A."/>
            <person name="Morin E."/>
            <person name="Grigoriev I.V."/>
            <person name="Henrissat B."/>
            <person name="Lindahl B."/>
            <person name="Martin F."/>
        </authorList>
    </citation>
    <scope>NUCLEOTIDE SEQUENCE</scope>
    <source>
        <strain evidence="3">JB14</strain>
    </source>
</reference>
<accession>A0A6A4GI61</accession>
<sequence>MFPNNPEPHTNKRRNPLIIQAAAISSFVLSRNQYVNGYMAIHMGIWHIATGSHVDAVFMKLLPDKLLRPWLKHPLKIFELRLGNPEDEKRYQVLYRFVLDNIQEFLRVWEGGIGLENRMICACACTAIGLEDCTKDAFDFVDRFLRILKNEQAGLMVEKLYQSNNWTHICGVQSLHVLHALFSFVPSLEPMEKLVSDLFQTDFAIHCMREGHKTKVTPLGCNSEKEIETAGMLCAIHNFLSQAGVSPVQASHLISWFGGDGGSVLAMDTVKKYLATMYDPEDPESDYKNLYNILLTIACAGFKCLTNFKDCGNYYPLSQSMTTIWETQILDCWRLELGLDHDEKMNPYFDALAATSRLPTFEWFCEKGEQIVDHYLTPEAYEQALSKSFNDSAPDNLKFPVGEPYSSSTLSHSQPSATDDPTMENCNADVENVDAEEDEPAIQPKSAKEKKPTLHIEEKGFTGDPNSILFKMEYSWWIEAAYAIPDGDIGRVWEIMKVYTEYSLFFRTCILILSI</sequence>
<feature type="compositionally biased region" description="Polar residues" evidence="1">
    <location>
        <begin position="405"/>
        <end position="419"/>
    </location>
</feature>
<evidence type="ECO:0000313" key="4">
    <source>
        <dbReference type="Proteomes" id="UP000799118"/>
    </source>
</evidence>
<dbReference type="EMBL" id="ML769994">
    <property type="protein sequence ID" value="KAE9385362.1"/>
    <property type="molecule type" value="Genomic_DNA"/>
</dbReference>
<dbReference type="Proteomes" id="UP000799118">
    <property type="component" value="Unassembled WGS sequence"/>
</dbReference>
<dbReference type="AlphaFoldDB" id="A0A6A4GI61"/>
<evidence type="ECO:0000313" key="3">
    <source>
        <dbReference type="EMBL" id="KAE9385362.1"/>
    </source>
</evidence>
<evidence type="ECO:0000259" key="2">
    <source>
        <dbReference type="Pfam" id="PF20231"/>
    </source>
</evidence>
<keyword evidence="4" id="KW-1185">Reference proteome</keyword>
<feature type="region of interest" description="Disordered" evidence="1">
    <location>
        <begin position="404"/>
        <end position="426"/>
    </location>
</feature>
<protein>
    <recommendedName>
        <fullName evidence="2">DUF6589 domain-containing protein</fullName>
    </recommendedName>
</protein>
<dbReference type="InterPro" id="IPR046496">
    <property type="entry name" value="DUF6589"/>
</dbReference>
<dbReference type="Pfam" id="PF20231">
    <property type="entry name" value="DUF6589"/>
    <property type="match status" value="2"/>
</dbReference>
<organism evidence="3 4">
    <name type="scientific">Gymnopus androsaceus JB14</name>
    <dbReference type="NCBI Taxonomy" id="1447944"/>
    <lineage>
        <taxon>Eukaryota</taxon>
        <taxon>Fungi</taxon>
        <taxon>Dikarya</taxon>
        <taxon>Basidiomycota</taxon>
        <taxon>Agaricomycotina</taxon>
        <taxon>Agaricomycetes</taxon>
        <taxon>Agaricomycetidae</taxon>
        <taxon>Agaricales</taxon>
        <taxon>Marasmiineae</taxon>
        <taxon>Omphalotaceae</taxon>
        <taxon>Gymnopus</taxon>
    </lineage>
</organism>
<gene>
    <name evidence="3" type="ORF">BT96DRAFT_949893</name>
</gene>
<feature type="domain" description="DUF6589" evidence="2">
    <location>
        <begin position="151"/>
        <end position="276"/>
    </location>
</feature>
<feature type="domain" description="DUF6589" evidence="2">
    <location>
        <begin position="306"/>
        <end position="499"/>
    </location>
</feature>
<proteinExistence type="predicted"/>
<evidence type="ECO:0000256" key="1">
    <source>
        <dbReference type="SAM" id="MobiDB-lite"/>
    </source>
</evidence>
<name>A0A6A4GI61_9AGAR</name>